<dbReference type="Proteomes" id="UP001147760">
    <property type="component" value="Unassembled WGS sequence"/>
</dbReference>
<keyword evidence="2" id="KW-1185">Reference proteome</keyword>
<gene>
    <name evidence="1" type="ORF">N7530_004891</name>
</gene>
<proteinExistence type="predicted"/>
<accession>A0A9W9WZK5</accession>
<reference evidence="1" key="2">
    <citation type="journal article" date="2023" name="IMA Fungus">
        <title>Comparative genomic study of the Penicillium genus elucidates a diverse pangenome and 15 lateral gene transfer events.</title>
        <authorList>
            <person name="Petersen C."/>
            <person name="Sorensen T."/>
            <person name="Nielsen M.R."/>
            <person name="Sondergaard T.E."/>
            <person name="Sorensen J.L."/>
            <person name="Fitzpatrick D.A."/>
            <person name="Frisvad J.C."/>
            <person name="Nielsen K.L."/>
        </authorList>
    </citation>
    <scope>NUCLEOTIDE SEQUENCE</scope>
    <source>
        <strain evidence="1">IBT 17660</strain>
    </source>
</reference>
<dbReference type="AlphaFoldDB" id="A0A9W9WZK5"/>
<evidence type="ECO:0000313" key="1">
    <source>
        <dbReference type="EMBL" id="KAJ5479382.1"/>
    </source>
</evidence>
<name>A0A9W9WZK5_9EURO</name>
<sequence>MELMSVVRWDTHDIRRQSLTFSKTGEGTIKINKIMLLRLFDPNEILGVRDVRVVKDGAREQWLEGMKEEVPNLERH</sequence>
<reference evidence="1" key="1">
    <citation type="submission" date="2022-12" db="EMBL/GenBank/DDBJ databases">
        <authorList>
            <person name="Petersen C."/>
        </authorList>
    </citation>
    <scope>NUCLEOTIDE SEQUENCE</scope>
    <source>
        <strain evidence="1">IBT 17660</strain>
    </source>
</reference>
<comment type="caution">
    <text evidence="1">The sequence shown here is derived from an EMBL/GenBank/DDBJ whole genome shotgun (WGS) entry which is preliminary data.</text>
</comment>
<protein>
    <submittedName>
        <fullName evidence="1">Uncharacterized protein</fullName>
    </submittedName>
</protein>
<evidence type="ECO:0000313" key="2">
    <source>
        <dbReference type="Proteomes" id="UP001147760"/>
    </source>
</evidence>
<dbReference type="EMBL" id="JAPWDO010000003">
    <property type="protein sequence ID" value="KAJ5479382.1"/>
    <property type="molecule type" value="Genomic_DNA"/>
</dbReference>
<organism evidence="1 2">
    <name type="scientific">Penicillium desertorum</name>
    <dbReference type="NCBI Taxonomy" id="1303715"/>
    <lineage>
        <taxon>Eukaryota</taxon>
        <taxon>Fungi</taxon>
        <taxon>Dikarya</taxon>
        <taxon>Ascomycota</taxon>
        <taxon>Pezizomycotina</taxon>
        <taxon>Eurotiomycetes</taxon>
        <taxon>Eurotiomycetidae</taxon>
        <taxon>Eurotiales</taxon>
        <taxon>Aspergillaceae</taxon>
        <taxon>Penicillium</taxon>
    </lineage>
</organism>